<evidence type="ECO:0000313" key="3">
    <source>
        <dbReference type="Proteomes" id="UP000247591"/>
    </source>
</evidence>
<dbReference type="EMBL" id="QJSP01000014">
    <property type="protein sequence ID" value="PYE14048.1"/>
    <property type="molecule type" value="Genomic_DNA"/>
</dbReference>
<name>A0A318RHI0_WILLI</name>
<keyword evidence="1" id="KW-1133">Transmembrane helix</keyword>
<keyword evidence="1" id="KW-0472">Membrane</keyword>
<protein>
    <submittedName>
        <fullName evidence="2">Uncharacterized protein</fullName>
    </submittedName>
</protein>
<proteinExistence type="predicted"/>
<dbReference type="AlphaFoldDB" id="A0A318RHI0"/>
<gene>
    <name evidence="2" type="ORF">DFR67_114147</name>
</gene>
<reference evidence="2 3" key="1">
    <citation type="submission" date="2018-06" db="EMBL/GenBank/DDBJ databases">
        <title>Genomic Encyclopedia of Type Strains, Phase IV (KMG-IV): sequencing the most valuable type-strain genomes for metagenomic binning, comparative biology and taxonomic classification.</title>
        <authorList>
            <person name="Goeker M."/>
        </authorList>
    </citation>
    <scope>NUCLEOTIDE SEQUENCE [LARGE SCALE GENOMIC DNA]</scope>
    <source>
        <strain evidence="2 3">DSM 45521</strain>
    </source>
</reference>
<evidence type="ECO:0000313" key="2">
    <source>
        <dbReference type="EMBL" id="PYE14048.1"/>
    </source>
</evidence>
<sequence>MNDPIVHRDNPSESPIELVRLTLAMSGNQPEVQRIDDAAAQRDRDERSRFWMSTGGGALIGAIALVIGAIITVGLPAIMEKDSTPAQITNCAQQQKDAVQNQKENPNIKYEFTGESDKQCHLTQIVEQVKEQQAKLTPKVDEDVTP</sequence>
<comment type="caution">
    <text evidence="2">The sequence shown here is derived from an EMBL/GenBank/DDBJ whole genome shotgun (WGS) entry which is preliminary data.</text>
</comment>
<accession>A0A318RHI0</accession>
<feature type="transmembrane region" description="Helical" evidence="1">
    <location>
        <begin position="50"/>
        <end position="79"/>
    </location>
</feature>
<evidence type="ECO:0000256" key="1">
    <source>
        <dbReference type="SAM" id="Phobius"/>
    </source>
</evidence>
<keyword evidence="1" id="KW-0812">Transmembrane</keyword>
<keyword evidence="3" id="KW-1185">Reference proteome</keyword>
<dbReference type="Proteomes" id="UP000247591">
    <property type="component" value="Unassembled WGS sequence"/>
</dbReference>
<organism evidence="2 3">
    <name type="scientific">Williamsia limnetica</name>
    <dbReference type="NCBI Taxonomy" id="882452"/>
    <lineage>
        <taxon>Bacteria</taxon>
        <taxon>Bacillati</taxon>
        <taxon>Actinomycetota</taxon>
        <taxon>Actinomycetes</taxon>
        <taxon>Mycobacteriales</taxon>
        <taxon>Nocardiaceae</taxon>
        <taxon>Williamsia</taxon>
    </lineage>
</organism>
<dbReference type="RefSeq" id="WP_146240501.1">
    <property type="nucleotide sequence ID" value="NZ_QJSP01000014.1"/>
</dbReference>